<dbReference type="Proteomes" id="UP000694865">
    <property type="component" value="Unplaced"/>
</dbReference>
<dbReference type="SFLD" id="SFLDG00363">
    <property type="entry name" value="AMPS_(cytGST):_Alpha-__Mu-__Pi"/>
    <property type="match status" value="1"/>
</dbReference>
<dbReference type="Gene3D" id="1.20.1050.130">
    <property type="match status" value="1"/>
</dbReference>
<dbReference type="Pfam" id="PF14497">
    <property type="entry name" value="GST_C_3"/>
    <property type="match status" value="1"/>
</dbReference>
<dbReference type="RefSeq" id="XP_002733918.1">
    <property type="nucleotide sequence ID" value="XM_002733872.2"/>
</dbReference>
<evidence type="ECO:0000313" key="4">
    <source>
        <dbReference type="RefSeq" id="XP_002733918.1"/>
    </source>
</evidence>
<feature type="domain" description="GST N-terminal" evidence="1">
    <location>
        <begin position="17"/>
        <end position="98"/>
    </location>
</feature>
<dbReference type="CDD" id="cd03192">
    <property type="entry name" value="GST_C_Sigma_like"/>
    <property type="match status" value="1"/>
</dbReference>
<sequence length="228" mass="25671">MGCSGSKSTGVDSQSTSKIVLHYFVVRVRAEPIRLLLHYGGIKFEDKRYTMEQWMEMTKKGEFRGPFGVLPYVEYNGEILGQSIAILRFAARSVGAFGENAVETAQADSIADTVTELVEPLSGLLLMKPDDMEEQLKTLYAATIVTSMKMLENQISTTNDGKTGYLVGKKITHADFMVFNIMETIEKTYQKDDLDIYAEFPLLKGHRDLIKNLPQLQKYLNSRPDLPL</sequence>
<dbReference type="PROSITE" id="PS50405">
    <property type="entry name" value="GST_CTER"/>
    <property type="match status" value="1"/>
</dbReference>
<dbReference type="CDD" id="cd03039">
    <property type="entry name" value="GST_N_Sigma_like"/>
    <property type="match status" value="1"/>
</dbReference>
<dbReference type="PANTHER" id="PTHR11571">
    <property type="entry name" value="GLUTATHIONE S-TRANSFERASE"/>
    <property type="match status" value="1"/>
</dbReference>
<accession>A0ABM0GNL2</accession>
<feature type="domain" description="GST C-terminal" evidence="2">
    <location>
        <begin position="100"/>
        <end position="228"/>
    </location>
</feature>
<dbReference type="InterPro" id="IPR050213">
    <property type="entry name" value="GST_superfamily"/>
</dbReference>
<reference evidence="4" key="1">
    <citation type="submission" date="2025-08" db="UniProtKB">
        <authorList>
            <consortium name="RefSeq"/>
        </authorList>
    </citation>
    <scope>IDENTIFICATION</scope>
    <source>
        <tissue evidence="4">Testes</tissue>
    </source>
</reference>
<keyword evidence="3" id="KW-1185">Reference proteome</keyword>
<dbReference type="InterPro" id="IPR036282">
    <property type="entry name" value="Glutathione-S-Trfase_C_sf"/>
</dbReference>
<dbReference type="SFLD" id="SFLDG01205">
    <property type="entry name" value="AMPS.1"/>
    <property type="match status" value="1"/>
</dbReference>
<dbReference type="GeneID" id="100366907"/>
<dbReference type="InterPro" id="IPR004046">
    <property type="entry name" value="GST_C"/>
</dbReference>
<dbReference type="InterPro" id="IPR010987">
    <property type="entry name" value="Glutathione-S-Trfase_C-like"/>
</dbReference>
<organism evidence="3 4">
    <name type="scientific">Saccoglossus kowalevskii</name>
    <name type="common">Acorn worm</name>
    <dbReference type="NCBI Taxonomy" id="10224"/>
    <lineage>
        <taxon>Eukaryota</taxon>
        <taxon>Metazoa</taxon>
        <taxon>Hemichordata</taxon>
        <taxon>Enteropneusta</taxon>
        <taxon>Harrimaniidae</taxon>
        <taxon>Saccoglossus</taxon>
    </lineage>
</organism>
<dbReference type="InterPro" id="IPR036249">
    <property type="entry name" value="Thioredoxin-like_sf"/>
</dbReference>
<evidence type="ECO:0000313" key="3">
    <source>
        <dbReference type="Proteomes" id="UP000694865"/>
    </source>
</evidence>
<dbReference type="InterPro" id="IPR040079">
    <property type="entry name" value="Glutathione_S-Trfase"/>
</dbReference>
<dbReference type="PROSITE" id="PS50404">
    <property type="entry name" value="GST_NTER"/>
    <property type="match status" value="1"/>
</dbReference>
<proteinExistence type="predicted"/>
<gene>
    <name evidence="4" type="primary">LOC100366907</name>
</gene>
<dbReference type="SUPFAM" id="SSF47616">
    <property type="entry name" value="GST C-terminal domain-like"/>
    <property type="match status" value="1"/>
</dbReference>
<evidence type="ECO:0000259" key="1">
    <source>
        <dbReference type="PROSITE" id="PS50404"/>
    </source>
</evidence>
<dbReference type="Pfam" id="PF02798">
    <property type="entry name" value="GST_N"/>
    <property type="match status" value="1"/>
</dbReference>
<name>A0ABM0GNL2_SACKO</name>
<dbReference type="SUPFAM" id="SSF52833">
    <property type="entry name" value="Thioredoxin-like"/>
    <property type="match status" value="1"/>
</dbReference>
<protein>
    <submittedName>
        <fullName evidence="4">Probable glutathione S-transferase 6-like</fullName>
    </submittedName>
</protein>
<dbReference type="PANTHER" id="PTHR11571:SF150">
    <property type="entry name" value="GLUTATHIONE S-TRANSFERASE"/>
    <property type="match status" value="1"/>
</dbReference>
<dbReference type="SFLD" id="SFLDS00019">
    <property type="entry name" value="Glutathione_Transferase_(cytos"/>
    <property type="match status" value="1"/>
</dbReference>
<evidence type="ECO:0000259" key="2">
    <source>
        <dbReference type="PROSITE" id="PS50405"/>
    </source>
</evidence>
<dbReference type="InterPro" id="IPR004045">
    <property type="entry name" value="Glutathione_S-Trfase_N"/>
</dbReference>